<gene>
    <name evidence="3" type="ordered locus">Isova_2709</name>
</gene>
<protein>
    <recommendedName>
        <fullName evidence="2">DUF4232 domain-containing protein</fullName>
    </recommendedName>
</protein>
<dbReference type="eggNOG" id="ENOG5033GHN">
    <property type="taxonomic scope" value="Bacteria"/>
</dbReference>
<organism evidence="4">
    <name type="scientific">Isoptericola variabilis (strain 225)</name>
    <dbReference type="NCBI Taxonomy" id="743718"/>
    <lineage>
        <taxon>Bacteria</taxon>
        <taxon>Bacillati</taxon>
        <taxon>Actinomycetota</taxon>
        <taxon>Actinomycetes</taxon>
        <taxon>Micrococcales</taxon>
        <taxon>Promicromonosporaceae</taxon>
        <taxon>Isoptericola</taxon>
    </lineage>
</organism>
<name>F6FUI1_ISOV2</name>
<evidence type="ECO:0000256" key="1">
    <source>
        <dbReference type="SAM" id="MobiDB-lite"/>
    </source>
</evidence>
<evidence type="ECO:0000313" key="3">
    <source>
        <dbReference type="EMBL" id="AEG45408.1"/>
    </source>
</evidence>
<feature type="region of interest" description="Disordered" evidence="1">
    <location>
        <begin position="220"/>
        <end position="246"/>
    </location>
</feature>
<proteinExistence type="predicted"/>
<sequence>MVRRRVALLLGAGVLVLGGVAALLAWRPWDPVADVPVPGVRTLTTSARVVAGEPRTAGGVELFPVDVPYPSANPGGIGVEDAFALREAGAVAVRGIVEARGGAALVELAGFAAERGIAVSLETGDRTVRYDAYGGVPDVAAARLAVDAASRDGVDGAVYVASTEPHVQVSMTTAVGAPEASAVAAWLDRHDASTAVGHPVAYVLTEPGYAARLEGWVGGRAPAEPEPQPVPTVPATEPWPADERAPSCTGDDLDVSLAGVEAALGTRYASLSARNVSDRPCAVAGFPEVAFLDGDGALQEGVDLVPDRDRAARVVVPVGEEAVAALLWRAASGTGRQLTAALEVVPVPGAAPVLVRVGESPLDVVDGSEVRTSPWLQAGDGT</sequence>
<evidence type="ECO:0000259" key="2">
    <source>
        <dbReference type="Pfam" id="PF14016"/>
    </source>
</evidence>
<dbReference type="RefSeq" id="WP_013839799.1">
    <property type="nucleotide sequence ID" value="NC_015588.1"/>
</dbReference>
<dbReference type="InterPro" id="IPR025326">
    <property type="entry name" value="DUF4232"/>
</dbReference>
<dbReference type="Pfam" id="PF14016">
    <property type="entry name" value="DUF4232"/>
    <property type="match status" value="1"/>
</dbReference>
<dbReference type="EMBL" id="CP002810">
    <property type="protein sequence ID" value="AEG45408.1"/>
    <property type="molecule type" value="Genomic_DNA"/>
</dbReference>
<reference evidence="3 4" key="1">
    <citation type="submission" date="2011-05" db="EMBL/GenBank/DDBJ databases">
        <title>Complete sequence of Isoptericola variabilis 225.</title>
        <authorList>
            <consortium name="US DOE Joint Genome Institute"/>
            <person name="Lucas S."/>
            <person name="Han J."/>
            <person name="Lapidus A."/>
            <person name="Cheng J.-F."/>
            <person name="Goodwin L."/>
            <person name="Pitluck S."/>
            <person name="Peters L."/>
            <person name="Mikhailova N."/>
            <person name="Zeytun A."/>
            <person name="Han C."/>
            <person name="Tapia R."/>
            <person name="Land M."/>
            <person name="Hauser L."/>
            <person name="Kyrpides N."/>
            <person name="Ivanova N."/>
            <person name="Pagani I."/>
            <person name="Siebers A."/>
            <person name="Allgaier M."/>
            <person name="Thelen M."/>
            <person name="Hugenholtz P."/>
            <person name="Gladden J."/>
            <person name="Woyke T."/>
        </authorList>
    </citation>
    <scope>NUCLEOTIDE SEQUENCE [LARGE SCALE GENOMIC DNA]</scope>
    <source>
        <strain evidence="4">225</strain>
    </source>
</reference>
<dbReference type="Proteomes" id="UP000009236">
    <property type="component" value="Chromosome"/>
</dbReference>
<accession>F6FUI1</accession>
<feature type="domain" description="DUF4232" evidence="2">
    <location>
        <begin position="248"/>
        <end position="375"/>
    </location>
</feature>
<dbReference type="KEGG" id="iva:Isova_2709"/>
<keyword evidence="4" id="KW-1185">Reference proteome</keyword>
<dbReference type="HOGENOM" id="CLU_723159_0_0_11"/>
<evidence type="ECO:0000313" key="4">
    <source>
        <dbReference type="Proteomes" id="UP000009236"/>
    </source>
</evidence>
<dbReference type="AlphaFoldDB" id="F6FUI1"/>